<sequence>MGEHPKIVIAKPFGAGIEGVKHLLAGHGRARNEVGQIDFLPLLKISNAVNLELLRFLPKRNGGPNLYDGIRFIVAVLLHIVIPKLCVYLTACIAQNEIQIIASLHIAFLRYLAHNAKAFHLV</sequence>
<reference evidence="1" key="1">
    <citation type="submission" date="2019-08" db="EMBL/GenBank/DDBJ databases">
        <authorList>
            <person name="Kucharzyk K."/>
            <person name="Murdoch R.W."/>
            <person name="Higgins S."/>
            <person name="Loffler F."/>
        </authorList>
    </citation>
    <scope>NUCLEOTIDE SEQUENCE</scope>
</reference>
<dbReference type="AlphaFoldDB" id="A0A645F4N5"/>
<evidence type="ECO:0000313" key="1">
    <source>
        <dbReference type="EMBL" id="MPN08389.1"/>
    </source>
</evidence>
<dbReference type="EMBL" id="VSSQ01054435">
    <property type="protein sequence ID" value="MPN08389.1"/>
    <property type="molecule type" value="Genomic_DNA"/>
</dbReference>
<comment type="caution">
    <text evidence="1">The sequence shown here is derived from an EMBL/GenBank/DDBJ whole genome shotgun (WGS) entry which is preliminary data.</text>
</comment>
<accession>A0A645F4N5</accession>
<protein>
    <submittedName>
        <fullName evidence="1">Uncharacterized protein</fullName>
    </submittedName>
</protein>
<name>A0A645F4N5_9ZZZZ</name>
<organism evidence="1">
    <name type="scientific">bioreactor metagenome</name>
    <dbReference type="NCBI Taxonomy" id="1076179"/>
    <lineage>
        <taxon>unclassified sequences</taxon>
        <taxon>metagenomes</taxon>
        <taxon>ecological metagenomes</taxon>
    </lineage>
</organism>
<proteinExistence type="predicted"/>
<gene>
    <name evidence="1" type="ORF">SDC9_155671</name>
</gene>